<dbReference type="RefSeq" id="WP_309039766.1">
    <property type="nucleotide sequence ID" value="NZ_JAVIFY010000024.1"/>
</dbReference>
<dbReference type="InterPro" id="IPR013783">
    <property type="entry name" value="Ig-like_fold"/>
</dbReference>
<comment type="caution">
    <text evidence="2">The sequence shown here is derived from an EMBL/GenBank/DDBJ whole genome shotgun (WGS) entry which is preliminary data.</text>
</comment>
<evidence type="ECO:0000313" key="2">
    <source>
        <dbReference type="EMBL" id="MDQ9093924.1"/>
    </source>
</evidence>
<dbReference type="NCBIfam" id="NF033510">
    <property type="entry name" value="Ca_tandemer"/>
    <property type="match status" value="11"/>
</dbReference>
<protein>
    <submittedName>
        <fullName evidence="2">Ig-like domain-containing protein</fullName>
    </submittedName>
</protein>
<name>A0ABU1BJ44_PSEHA</name>
<dbReference type="PROSITE" id="PS50268">
    <property type="entry name" value="CADHERIN_2"/>
    <property type="match status" value="1"/>
</dbReference>
<dbReference type="Pfam" id="PF17963">
    <property type="entry name" value="Big_9"/>
    <property type="match status" value="2"/>
</dbReference>
<feature type="domain" description="Cadherin" evidence="1">
    <location>
        <begin position="1744"/>
        <end position="1856"/>
    </location>
</feature>
<dbReference type="NCBIfam" id="TIGR03660">
    <property type="entry name" value="T1SS_rpt_143"/>
    <property type="match status" value="1"/>
</dbReference>
<dbReference type="InterPro" id="IPR002126">
    <property type="entry name" value="Cadherin-like_dom"/>
</dbReference>
<keyword evidence="3" id="KW-1185">Reference proteome</keyword>
<dbReference type="EMBL" id="JAVIFY010000024">
    <property type="protein sequence ID" value="MDQ9093924.1"/>
    <property type="molecule type" value="Genomic_DNA"/>
</dbReference>
<reference evidence="2 3" key="1">
    <citation type="submission" date="2023-08" db="EMBL/GenBank/DDBJ databases">
        <title>Pseudoalteromonas haloplanktis LL1 genome.</title>
        <authorList>
            <person name="Wu S."/>
        </authorList>
    </citation>
    <scope>NUCLEOTIDE SEQUENCE [LARGE SCALE GENOMIC DNA]</scope>
    <source>
        <strain evidence="2 3">LL1</strain>
    </source>
</reference>
<proteinExistence type="predicted"/>
<dbReference type="Gene3D" id="2.60.40.10">
    <property type="entry name" value="Immunoglobulins"/>
    <property type="match status" value="12"/>
</dbReference>
<dbReference type="InterPro" id="IPR019959">
    <property type="entry name" value="T1SS-143_rpt-cont_dom"/>
</dbReference>
<organism evidence="2 3">
    <name type="scientific">Pseudoalteromonas haloplanktis</name>
    <name type="common">Alteromonas haloplanktis</name>
    <dbReference type="NCBI Taxonomy" id="228"/>
    <lineage>
        <taxon>Bacteria</taxon>
        <taxon>Pseudomonadati</taxon>
        <taxon>Pseudomonadota</taxon>
        <taxon>Gammaproteobacteria</taxon>
        <taxon>Alteromonadales</taxon>
        <taxon>Pseudoalteromonadaceae</taxon>
        <taxon>Pseudoalteromonas</taxon>
    </lineage>
</organism>
<accession>A0ABU1BJ44</accession>
<dbReference type="Proteomes" id="UP001226574">
    <property type="component" value="Unassembled WGS sequence"/>
</dbReference>
<evidence type="ECO:0000259" key="1">
    <source>
        <dbReference type="PROSITE" id="PS50268"/>
    </source>
</evidence>
<gene>
    <name evidence="2" type="ORF">RC083_20360</name>
</gene>
<sequence>MTVVKDTLASLTINVADGGDNSLNAVEVADVAISGTALNVDDGQTVTVLVTDSAGKTQEYYASVSAGAWALTNTDLSGFAEGVLTFSASVTDVAGNPASADTTVFKDTLSTISIQVGTNGDGILNSDEVLTTTFGGAATDIEDGQVVTVTVTDSANATLSFTTTVRNGYYLIENEDLSSLTDGELTFTAEGLDRNGNPATASTNVIKNTAAVEITIDIDTIQDNIINAAEAPTVDITGTVSNVEDGQTVTVTLTDGVNTITRTAVVNGGVWMISDIDTRILKDGDITGTATVTNQAGNSGSSQEVVQKDVVAEVSVTFNDVDQIINTADSTTNSFSGTVINVEDGQTVTLTFTDNNGNSTQATATVSAGAWTVDNVDLTGLADGQVNVTATVSDIAENPATATISVNKDTAATITVNVIDSDQVINNAEQSAVDLSGAVSGIEEGQTVTITVTDSQNRSLEFTTTVVNGTWTLNNLDLSVFAQGELTVDASSTDVAGNTATNTTTVVKDTQASLTISVDDGGDNSINAREVTAVLVNGTATNIEDGQTVTIFITDVNGVNQQYTTTITNGTWSLGELDLSTFAEGELSFTVSASDAAGNPADADTQTFKDTLSTISMQIQTNGDGILNVDEVNPATFGGVANDIEDGQPVEIIVRDEAGNRLIFNTTVQNGFFIIEDGDLSSLLDGDLTFTATSIDSFGNPAIATNTITKDTLPPAITVEIDTVQDDTINAAEAPRVRISGTTDAENGQIVTVVVTDSQGTAIELTAVVENGEWLIENFDSRFLIDGDITATASVENRAGNSNQATDTAQKDVAARITIELSDTDLADQVINENEVTSNNSFSGTVTDIEDGQTVTLYFVDRNGNTATATTTVTAGAWRIDNVDLSNLVDGKIQVQADVADQAENPASNTLLFNKDTLAIIAATTLDLDGVINANEQNSVDLGGAVLGIQNGQMVTVTVTDGNTVQTFTTTVVDGYWAVENVDFSDFAEGNIDITATAQDIAGNNATDTTTIIKDTQASITIAVDTNEDFTDNVINAAEAPATRIFGTVNNVEDGRLVTITITDENGKELTFTTTVTAGLWEITQDLTGLVDGELSYSATVTDAAGNSAAASTTSGKDTLADITVEIVSGEDNYLIANELGQLVLRGNVSNIEVGQLVTLSLTGANGETLTVSAQVQNDLSYTTSVDLSGWSDGNISVTAAATDLAGNDVSNSDDAIIDTTVSIDIDTGTGFDLEAFRAGELTSMSGTTDAEIGQLVTIAIYDGGQTLYFTGSVTNTGNWVVNNINVTTLNQASAWELTATVTDLAGNTATDDMPTLDAIQTQELYEYFLDVTDSTTDTSALNIDNAELSFAAIQEALSELTYEGGNTVRVEVSADGQSLNVIREDGNNSIAMTIALIPNAVKVTQFLSFDQPITNTLKTAVMIEALQNDSDGTSELVILPTYITINDTPPFARDDSFSVVEDQVSNGTVLGNDFTIEGPLTVTQIVIAGETYTITQDTPATVTLKYGVLVVNSTGVWQFTASDNLNHKIPQQFSFDYTITDKDGSLDTATATIKVTDGEAGYMVDNNLNLTEPDYDQTYNDTINFTIFSGSDTLLADSIAFNSATLARLNALDLTSDDNEIIFTLSEDGKTLIGTAGENTIINITLSAINEGDDLLATALYQQQGPLDHTISEQLQLVFTVTAQDLDGTEIAAGDASITIFDGNDPQFAGITSVTLDERNLSQGIQVATGQLSTLIGSDSIVDVSFSPSFEQPLLTSNNVTISYSISADGKTIIGHTGDSNDPVFKVELTGTFNAETDSLAQDYVVTLYRALDQDITDAINLKVQMIDFDGDEVTANLDITVIDDDSIDGDTPILNVSEIPKDGSSFNNSDEGEITITAGNDPVIDINFQFNSGDAVVDSQGNALTQNGQAITWVNLGNGMAQGQLSDGTVIFETSLPTNFNLAAGQTSSATISFNLFGGIDHLNEQETQLSLIVPVAIIDADNSSIINEIIVNVDDGLAPEIVTPGTPDTIVDEFDLNNNDSITIHGKYTLSQGSDEIVAVALADGFSLDGITKGGQTVTLSDTATDSGWYIARATDSSEVFRIRFLTDGTYQYKQSQALDHATGDGTNQLDILFEIQAIDADGDKSSAQNLTVSIKDDIPVAVDTELTFSEGDSLTADLLDGIKQGADGAQITQITYLNVNYQAGDTIILRSGDQEYGSITINADGSVSITTSPFIADTNIYEDSLRYQVTDADGDVVTNTLNLHVQDSEGKIVFYKPEGDEDGNIIVELAAYPGDLDSGDEITEIKISVDSLNGGTLILQGPGGAPISLPIENGFVVFRGDNLRVLQEETTLPTGSTVPAGTTLPAGILIFIPAENTSDAINEQQVTLNVDVIITDDDAGSRTISSEIPVTINSVADTPLWDESSDFYYLGEEDGAPLALNLVANLQDTDGSEVLTFRIENIESGLILKVNGTVVNNGDILSASEIANLTAEGTENLAGSFTFDVTAIATEQDNQDVAEQDAQTITVDLQPVADVPELIVANVRSNEDEAINANQFVTGQLTDTDGSESLFYEFTVPTGWSMTALNGATITDLGNHTYSASSADIIAGNIQLIPLEDISSFSDTFTVSVVAVSYESIVDGVAIKLGAESARSEEKTLTVTVKGVIDPPTVDTGANWAYDDDLALLTNAVEFDEDDLIALDFLVKTSDDDGSEVINLLIANLPDGVTIVDSNGDPVALEVIRAENGKPVFEVSAEQLQTLYLKPQGDFSGTGINFNIYTVTTEPDGDSGEYSMEVDITLTPILDSNESNLATSSSGTEDQAAVLNVNPITPDADSSEVIIGAVITGLPAGVKLLLDGAEIEFTGSLDLDTLANGDLAGFLASGRLAILPPQDASGEYVINITYTVIDTSDNGNTTPVEIATTSTVTIAPDFDKNIEVDGNRSELVATSNDILVSNTGRLDLTGAITFNEADIDGSETIDYIVLILPEGEGFYVDYPGALPDGDGRWIIPVTAGTTASSVDVVDILSGVTLVSDNATDGAIEVTVAAKVTDLTDNDAIFGTLQVEFTQGATDSVAGPVNQIQNTVVDAIEDGVIDFNGHFTDNFTSDNNDEISIRILASDLPAGTTISGAGVEVIHNASGQAVYEYVFPASALDGISISTPGNNFAGILDIPIRVIAVDPVSGDTVIDDSQIISIDVTPDVDGIIATVTTNEIEEDTSQPLGIALAFADSDLSATSGGVENVLIDHNDPSNNLTITLLDGGTLNDPSGMFELIEGTDNSYVFTGTSATELTSALAGVSVTPPLNLSGSNIVRLEISGQVTDTATISTGTVTDTDSFTTTLTLDVKPVTDYATLTVINILGDEDSAISLNGIRAELFDTDGSEVMYVSISGVPDGAILAINNGDGTYTTLANNGTDGGDFKGLETYNWSVTSEQLASGNVVIIPPEDFNGDIPLTLKAITKDQDPGGYLTTTAEFTVGVRPIGDGVDLIRAPDTSYNANEDDTVNIHLAAISEDSNNDEQIQLTVKIAATSDATALIGLEGGFIDVNGQRVNFTSDGAGGFIATMVVASNQVQGFDFNAGTLAWGNLDMQVDIASIDTATVLGNQMSDISEVITSEFTVTLEPQVDAPIWQQDPQDINAQEGDTIVLNLDVDLQNSTTQESGYIEISGYPSNVTFSAGSQNGNVWKVELDQLDGLEVLGTQNNDNFTLVITPYAELNGETQVGQIQDIAVLISSNNQTGNNTELMSELTIGQLQLILDKQTYANHDISRDNSESFSGSADNFEHELLRIMDSVDSIEP</sequence>
<evidence type="ECO:0000313" key="3">
    <source>
        <dbReference type="Proteomes" id="UP001226574"/>
    </source>
</evidence>